<organism evidence="2">
    <name type="scientific">Vicia faba</name>
    <name type="common">Broad bean</name>
    <name type="synonym">Faba vulgaris</name>
    <dbReference type="NCBI Taxonomy" id="3906"/>
    <lineage>
        <taxon>Eukaryota</taxon>
        <taxon>Viridiplantae</taxon>
        <taxon>Streptophyta</taxon>
        <taxon>Embryophyta</taxon>
        <taxon>Tracheophyta</taxon>
        <taxon>Spermatophyta</taxon>
        <taxon>Magnoliopsida</taxon>
        <taxon>eudicotyledons</taxon>
        <taxon>Gunneridae</taxon>
        <taxon>Pentapetalae</taxon>
        <taxon>rosids</taxon>
        <taxon>fabids</taxon>
        <taxon>Fabales</taxon>
        <taxon>Fabaceae</taxon>
        <taxon>Papilionoideae</taxon>
        <taxon>50 kb inversion clade</taxon>
        <taxon>NPAAA clade</taxon>
        <taxon>Hologalegina</taxon>
        <taxon>IRL clade</taxon>
        <taxon>Fabeae</taxon>
        <taxon>Vicia</taxon>
    </lineage>
</organism>
<geneLocation type="mitochondrion" evidence="2"/>
<proteinExistence type="predicted"/>
<protein>
    <submittedName>
        <fullName evidence="2">Uncharacterized protein</fullName>
    </submittedName>
</protein>
<dbReference type="AlphaFoldDB" id="R4IUS7"/>
<evidence type="ECO:0000256" key="1">
    <source>
        <dbReference type="SAM" id="MobiDB-lite"/>
    </source>
</evidence>
<feature type="region of interest" description="Disordered" evidence="1">
    <location>
        <begin position="1"/>
        <end position="31"/>
    </location>
</feature>
<accession>R4IUS7</accession>
<evidence type="ECO:0000313" key="2">
    <source>
        <dbReference type="EMBL" id="AGC78869.1"/>
    </source>
</evidence>
<reference evidence="2" key="1">
    <citation type="journal article" date="2013" name="Front. Plant Sci.">
        <title>Mitochondrial Genome Sequence of the Legume Vicia faba.</title>
        <authorList>
            <person name="Negruk V."/>
        </authorList>
    </citation>
    <scope>NUCLEOTIDE SEQUENCE</scope>
</reference>
<name>R4IUS7_VICFA</name>
<sequence>MLSETEMSLDSLSSTSSTRSDAGSAPTDPVEILDRISTESSKWVDLSGRQLPPEWSMPDLVRAVIADDRIYNEGFLTFLYYDMMLQGQDAWLCEEILTFLDLINYVF</sequence>
<dbReference type="EMBL" id="KC189947">
    <property type="protein sequence ID" value="AGC78869.1"/>
    <property type="molecule type" value="Genomic_DNA"/>
</dbReference>
<keyword evidence="2" id="KW-0496">Mitochondrion</keyword>
<feature type="compositionally biased region" description="Low complexity" evidence="1">
    <location>
        <begin position="1"/>
        <end position="21"/>
    </location>
</feature>